<name>A0A848EKZ4_9PROT</name>
<evidence type="ECO:0000313" key="3">
    <source>
        <dbReference type="EMBL" id="NMJ44439.1"/>
    </source>
</evidence>
<keyword evidence="4" id="KW-1185">Reference proteome</keyword>
<dbReference type="Gene3D" id="3.40.190.150">
    <property type="entry name" value="Bordetella uptake gene, domain 1"/>
    <property type="match status" value="1"/>
</dbReference>
<dbReference type="PANTHER" id="PTHR42928">
    <property type="entry name" value="TRICARBOXYLATE-BINDING PROTEIN"/>
    <property type="match status" value="1"/>
</dbReference>
<dbReference type="Gene3D" id="3.40.190.10">
    <property type="entry name" value="Periplasmic binding protein-like II"/>
    <property type="match status" value="1"/>
</dbReference>
<reference evidence="3 4" key="1">
    <citation type="submission" date="2020-03" db="EMBL/GenBank/DDBJ databases">
        <authorList>
            <person name="Sun Q."/>
        </authorList>
    </citation>
    <scope>NUCLEOTIDE SEQUENCE [LARGE SCALE GENOMIC DNA]</scope>
    <source>
        <strain evidence="3 4">JC162</strain>
    </source>
</reference>
<dbReference type="AlphaFoldDB" id="A0A848EKZ4"/>
<dbReference type="InterPro" id="IPR005064">
    <property type="entry name" value="BUG"/>
</dbReference>
<dbReference type="PIRSF" id="PIRSF017082">
    <property type="entry name" value="YflP"/>
    <property type="match status" value="1"/>
</dbReference>
<organism evidence="3 4">
    <name type="scientific">Neoroseomonas marina</name>
    <dbReference type="NCBI Taxonomy" id="1232220"/>
    <lineage>
        <taxon>Bacteria</taxon>
        <taxon>Pseudomonadati</taxon>
        <taxon>Pseudomonadota</taxon>
        <taxon>Alphaproteobacteria</taxon>
        <taxon>Acetobacterales</taxon>
        <taxon>Acetobacteraceae</taxon>
        <taxon>Neoroseomonas</taxon>
    </lineage>
</organism>
<dbReference type="Pfam" id="PF03401">
    <property type="entry name" value="TctC"/>
    <property type="match status" value="1"/>
</dbReference>
<comment type="similarity">
    <text evidence="1">Belongs to the UPF0065 (bug) family.</text>
</comment>
<feature type="signal peptide" evidence="2">
    <location>
        <begin position="1"/>
        <end position="30"/>
    </location>
</feature>
<dbReference type="PANTHER" id="PTHR42928:SF5">
    <property type="entry name" value="BLR1237 PROTEIN"/>
    <property type="match status" value="1"/>
</dbReference>
<accession>A0A848EKZ4</accession>
<evidence type="ECO:0000256" key="1">
    <source>
        <dbReference type="ARBA" id="ARBA00006987"/>
    </source>
</evidence>
<gene>
    <name evidence="3" type="ORF">GWK16_24555</name>
</gene>
<keyword evidence="2" id="KW-0732">Signal</keyword>
<dbReference type="Proteomes" id="UP000548582">
    <property type="component" value="Unassembled WGS sequence"/>
</dbReference>
<feature type="chain" id="PRO_5032825151" evidence="2">
    <location>
        <begin position="31"/>
        <end position="328"/>
    </location>
</feature>
<proteinExistence type="inferred from homology"/>
<protein>
    <submittedName>
        <fullName evidence="3">Tripartite tricarboxylate transporter substrate binding protein</fullName>
    </submittedName>
</protein>
<sequence>MFTPGFRARLARRSFLAATGMTAFVMRAQAQDYPNRPIRIIVPFPAGGSADAVGRLVAEIIGRQLNVQAIVDNRAGGGGVIGTRAALESRPDGYTLVLSTPSTFSILPTLREALLSMETVRSFTPVGMVGRGPFALAVSPQSPLRTVGDLIAAARAQPGTISYGTAGIGTTPHLVMELLRQITGAELAHIPFRGGGPAVTALLAGQLQMVSAFLSEVAPFAADDRLRLLAITSDARQASFPAVPTLREGGVDLSVYAWFGIHGPADLPAPIVEKLHAAINAGLGDPAVRQRLAAVGIEPTPVTRDAFIASVSREVELYSRLRGRVALD</sequence>
<dbReference type="CDD" id="cd07012">
    <property type="entry name" value="PBP2_Bug_TTT"/>
    <property type="match status" value="1"/>
</dbReference>
<dbReference type="InterPro" id="IPR042100">
    <property type="entry name" value="Bug_dom1"/>
</dbReference>
<evidence type="ECO:0000313" key="4">
    <source>
        <dbReference type="Proteomes" id="UP000548582"/>
    </source>
</evidence>
<comment type="caution">
    <text evidence="3">The sequence shown here is derived from an EMBL/GenBank/DDBJ whole genome shotgun (WGS) entry which is preliminary data.</text>
</comment>
<dbReference type="SUPFAM" id="SSF53850">
    <property type="entry name" value="Periplasmic binding protein-like II"/>
    <property type="match status" value="1"/>
</dbReference>
<evidence type="ECO:0000256" key="2">
    <source>
        <dbReference type="SAM" id="SignalP"/>
    </source>
</evidence>
<dbReference type="RefSeq" id="WP_170056619.1">
    <property type="nucleotide sequence ID" value="NZ_JABBKX010000017.1"/>
</dbReference>
<dbReference type="EMBL" id="JABBKX010000017">
    <property type="protein sequence ID" value="NMJ44439.1"/>
    <property type="molecule type" value="Genomic_DNA"/>
</dbReference>